<dbReference type="RefSeq" id="WP_013142992.1">
    <property type="nucleotide sequence ID" value="NC_014205.1"/>
</dbReference>
<dbReference type="eggNOG" id="arCOG04222">
    <property type="taxonomic scope" value="Archaea"/>
</dbReference>
<evidence type="ECO:0000313" key="2">
    <source>
        <dbReference type="Proteomes" id="UP000002573"/>
    </source>
</evidence>
<protein>
    <submittedName>
        <fullName evidence="1">Uncharacterized protein</fullName>
    </submittedName>
</protein>
<dbReference type="HOGENOM" id="CLU_2646078_0_0_2"/>
<organism evidence="1 2">
    <name type="scientific">Staphylothermus hellenicus (strain DSM 12710 / JCM 10830 / BK20S6-10-b1 / P8)</name>
    <dbReference type="NCBI Taxonomy" id="591019"/>
    <lineage>
        <taxon>Archaea</taxon>
        <taxon>Thermoproteota</taxon>
        <taxon>Thermoprotei</taxon>
        <taxon>Desulfurococcales</taxon>
        <taxon>Desulfurococcaceae</taxon>
        <taxon>Staphylothermus</taxon>
    </lineage>
</organism>
<sequence length="76" mass="8860">MRVENIKIGGKSYYLIYTHRSLLEKILNFVKGLENPLIIDHIAVVPKMKRLYLAARLNLNNLEDLSKKFLELAKSF</sequence>
<reference evidence="2" key="1">
    <citation type="submission" date="2010-05" db="EMBL/GenBank/DDBJ databases">
        <title>Complete sequence of Staphylothermus hellenicus DSM 12710.</title>
        <authorList>
            <consortium name="US DOE Joint Genome Institute"/>
            <person name="Lucas S."/>
            <person name="Copeland A."/>
            <person name="Lapidus A."/>
            <person name="Cheng J.-F."/>
            <person name="Bruce D."/>
            <person name="Goodwin L."/>
            <person name="Pitluck S."/>
            <person name="Davenport K."/>
            <person name="Detter J.C."/>
            <person name="Han C."/>
            <person name="Tapia R."/>
            <person name="Larimer F."/>
            <person name="Land M."/>
            <person name="Hauser L."/>
            <person name="Kyrpides N."/>
            <person name="Mikhailova N."/>
            <person name="Anderson I.J."/>
            <person name="Woyke T."/>
        </authorList>
    </citation>
    <scope>NUCLEOTIDE SEQUENCE [LARGE SCALE GENOMIC DNA]</scope>
    <source>
        <strain evidence="2">DSM 12710 / JCM 10830 / BK20S6-10-b1 / P8</strain>
    </source>
</reference>
<evidence type="ECO:0000313" key="1">
    <source>
        <dbReference type="EMBL" id="ADI31794.1"/>
    </source>
</evidence>
<gene>
    <name evidence="1" type="ordered locus">Shell_0671</name>
</gene>
<dbReference type="OrthoDB" id="19320at2157"/>
<proteinExistence type="predicted"/>
<dbReference type="Proteomes" id="UP000002573">
    <property type="component" value="Chromosome"/>
</dbReference>
<dbReference type="GeneID" id="9233960"/>
<accession>D7DC97</accession>
<keyword evidence="2" id="KW-1185">Reference proteome</keyword>
<name>D7DC97_STAHD</name>
<dbReference type="EMBL" id="CP002051">
    <property type="protein sequence ID" value="ADI31794.1"/>
    <property type="molecule type" value="Genomic_DNA"/>
</dbReference>
<reference evidence="1 2" key="2">
    <citation type="journal article" date="2011" name="Stand. Genomic Sci.">
        <title>Complete genome sequence of Staphylothermus hellenicus P8.</title>
        <authorList>
            <person name="Anderson I."/>
            <person name="Wirth R."/>
            <person name="Lucas S."/>
            <person name="Copeland A."/>
            <person name="Lapidus A."/>
            <person name="Cheng J.F."/>
            <person name="Goodwin L."/>
            <person name="Pitluck S."/>
            <person name="Davenport K."/>
            <person name="Detter J.C."/>
            <person name="Han C."/>
            <person name="Tapia R."/>
            <person name="Land M."/>
            <person name="Hauser L."/>
            <person name="Pati A."/>
            <person name="Mikhailova N."/>
            <person name="Woyke T."/>
            <person name="Klenk H.P."/>
            <person name="Kyrpides N."/>
            <person name="Ivanova N."/>
        </authorList>
    </citation>
    <scope>NUCLEOTIDE SEQUENCE [LARGE SCALE GENOMIC DNA]</scope>
    <source>
        <strain evidence="2">DSM 12710 / JCM 10830 / BK20S6-10-b1 / P8</strain>
    </source>
</reference>
<dbReference type="AlphaFoldDB" id="D7DC97"/>
<dbReference type="KEGG" id="shc:Shell_0671"/>